<dbReference type="EMBL" id="HBJA01063174">
    <property type="protein sequence ID" value="CAE0811180.1"/>
    <property type="molecule type" value="Transcribed_RNA"/>
</dbReference>
<proteinExistence type="predicted"/>
<organism evidence="1">
    <name type="scientific">Eutreptiella gymnastica</name>
    <dbReference type="NCBI Taxonomy" id="73025"/>
    <lineage>
        <taxon>Eukaryota</taxon>
        <taxon>Discoba</taxon>
        <taxon>Euglenozoa</taxon>
        <taxon>Euglenida</taxon>
        <taxon>Spirocuta</taxon>
        <taxon>Euglenophyceae</taxon>
        <taxon>Eutreptiales</taxon>
        <taxon>Eutreptiaceae</taxon>
        <taxon>Eutreptiella</taxon>
    </lineage>
</organism>
<gene>
    <name evidence="1" type="ORF">EGYM00163_LOCUS22328</name>
</gene>
<accession>A0A7S4CZB1</accession>
<reference evidence="1" key="1">
    <citation type="submission" date="2021-01" db="EMBL/GenBank/DDBJ databases">
        <authorList>
            <person name="Corre E."/>
            <person name="Pelletier E."/>
            <person name="Niang G."/>
            <person name="Scheremetjew M."/>
            <person name="Finn R."/>
            <person name="Kale V."/>
            <person name="Holt S."/>
            <person name="Cochrane G."/>
            <person name="Meng A."/>
            <person name="Brown T."/>
            <person name="Cohen L."/>
        </authorList>
    </citation>
    <scope>NUCLEOTIDE SEQUENCE</scope>
    <source>
        <strain evidence="1">CCMP1594</strain>
    </source>
</reference>
<sequence length="103" mass="11110">MQNVGVCDAGRREVPQHSIGSIGCVCDADGRSGLCEWTWNAAMLDGWTTTIAMKAWGNECHRCQAGLQVLIRLLNREYTVLAASASPDHRTATLLGQAPVPND</sequence>
<protein>
    <submittedName>
        <fullName evidence="1">Uncharacterized protein</fullName>
    </submittedName>
</protein>
<dbReference type="AlphaFoldDB" id="A0A7S4CZB1"/>
<evidence type="ECO:0000313" key="1">
    <source>
        <dbReference type="EMBL" id="CAE0811180.1"/>
    </source>
</evidence>
<name>A0A7S4CZB1_9EUGL</name>